<name>A0A319DMG6_9EURO</name>
<accession>A0A319DMG6</accession>
<keyword evidence="2" id="KW-1185">Reference proteome</keyword>
<dbReference type="Proteomes" id="UP000247810">
    <property type="component" value="Unassembled WGS sequence"/>
</dbReference>
<evidence type="ECO:0000313" key="2">
    <source>
        <dbReference type="Proteomes" id="UP000247810"/>
    </source>
</evidence>
<sequence length="91" mass="10076">MNSRSSLKSLLHVLILPPLPLVLSLLLSPALLFLHPPPGDAPSQLQESQVFPGAKAAASQWDCRLTVHREAIGCFHTQRRTLTYPECCHPR</sequence>
<organism evidence="1 2">
    <name type="scientific">Aspergillus ellipticus CBS 707.79</name>
    <dbReference type="NCBI Taxonomy" id="1448320"/>
    <lineage>
        <taxon>Eukaryota</taxon>
        <taxon>Fungi</taxon>
        <taxon>Dikarya</taxon>
        <taxon>Ascomycota</taxon>
        <taxon>Pezizomycotina</taxon>
        <taxon>Eurotiomycetes</taxon>
        <taxon>Eurotiomycetidae</taxon>
        <taxon>Eurotiales</taxon>
        <taxon>Aspergillaceae</taxon>
        <taxon>Aspergillus</taxon>
        <taxon>Aspergillus subgen. Circumdati</taxon>
    </lineage>
</organism>
<dbReference type="VEuPathDB" id="FungiDB:BO71DRAFT_22928"/>
<dbReference type="EMBL" id="KZ825808">
    <property type="protein sequence ID" value="PYH98770.1"/>
    <property type="molecule type" value="Genomic_DNA"/>
</dbReference>
<proteinExistence type="predicted"/>
<protein>
    <submittedName>
        <fullName evidence="1">Uncharacterized protein</fullName>
    </submittedName>
</protein>
<dbReference type="AlphaFoldDB" id="A0A319DMG6"/>
<gene>
    <name evidence="1" type="ORF">BO71DRAFT_22928</name>
</gene>
<reference evidence="1 2" key="1">
    <citation type="submission" date="2018-02" db="EMBL/GenBank/DDBJ databases">
        <title>The genomes of Aspergillus section Nigri reveals drivers in fungal speciation.</title>
        <authorList>
            <consortium name="DOE Joint Genome Institute"/>
            <person name="Vesth T.C."/>
            <person name="Nybo J."/>
            <person name="Theobald S."/>
            <person name="Brandl J."/>
            <person name="Frisvad J.C."/>
            <person name="Nielsen K.F."/>
            <person name="Lyhne E.K."/>
            <person name="Kogle M.E."/>
            <person name="Kuo A."/>
            <person name="Riley R."/>
            <person name="Clum A."/>
            <person name="Nolan M."/>
            <person name="Lipzen A."/>
            <person name="Salamov A."/>
            <person name="Henrissat B."/>
            <person name="Wiebenga A."/>
            <person name="De vries R.P."/>
            <person name="Grigoriev I.V."/>
            <person name="Mortensen U.H."/>
            <person name="Andersen M.R."/>
            <person name="Baker S.E."/>
        </authorList>
    </citation>
    <scope>NUCLEOTIDE SEQUENCE [LARGE SCALE GENOMIC DNA]</scope>
    <source>
        <strain evidence="1 2">CBS 707.79</strain>
    </source>
</reference>
<evidence type="ECO:0000313" key="1">
    <source>
        <dbReference type="EMBL" id="PYH98770.1"/>
    </source>
</evidence>